<gene>
    <name evidence="1" type="ORF">DI623_12550</name>
</gene>
<dbReference type="InterPro" id="IPR021519">
    <property type="entry name" value="DUF3182"/>
</dbReference>
<comment type="caution">
    <text evidence="1">The sequence shown here is derived from an EMBL/GenBank/DDBJ whole genome shotgun (WGS) entry which is preliminary data.</text>
</comment>
<evidence type="ECO:0000313" key="1">
    <source>
        <dbReference type="EMBL" id="PZO88501.1"/>
    </source>
</evidence>
<dbReference type="EMBL" id="QFNN01000089">
    <property type="protein sequence ID" value="PZO88501.1"/>
    <property type="molecule type" value="Genomic_DNA"/>
</dbReference>
<dbReference type="Proteomes" id="UP000249066">
    <property type="component" value="Unassembled WGS sequence"/>
</dbReference>
<evidence type="ECO:0000313" key="2">
    <source>
        <dbReference type="Proteomes" id="UP000249066"/>
    </source>
</evidence>
<protein>
    <submittedName>
        <fullName evidence="1">DUF3182 domain-containing protein</fullName>
    </submittedName>
</protein>
<reference evidence="1 2" key="1">
    <citation type="submission" date="2017-08" db="EMBL/GenBank/DDBJ databases">
        <title>Infants hospitalized years apart are colonized by the same room-sourced microbial strains.</title>
        <authorList>
            <person name="Brooks B."/>
            <person name="Olm M.R."/>
            <person name="Firek B.A."/>
            <person name="Baker R."/>
            <person name="Thomas B.C."/>
            <person name="Morowitz M.J."/>
            <person name="Banfield J.F."/>
        </authorList>
    </citation>
    <scope>NUCLEOTIDE SEQUENCE [LARGE SCALE GENOMIC DNA]</scope>
    <source>
        <strain evidence="1">S2_018_000_R2_101</strain>
    </source>
</reference>
<dbReference type="AlphaFoldDB" id="A0A2W5BZJ9"/>
<dbReference type="Pfam" id="PF11379">
    <property type="entry name" value="DUF3182"/>
    <property type="match status" value="1"/>
</dbReference>
<accession>A0A2W5BZJ9</accession>
<sequence>MARSHQTHFVKIHPTQSIALNNEHDKASRSELARRIARLGETRFVDHDMPGDQQLSSGKPDTLFIPTGTVDLSTARKLGIQAESQIYGGVVPFPFVGSKVITHPAFGDDPAIPAGWRAELGLALAPHVLSGWSAFTFDAVRDAALDMLGRTATRLKEVEATAGLGQFVATSVKDLDEAMAQLDEAAISKHGVVIEENLDDVVTYSVGTTRLFGEAISYWGTQRLTTNNSGATVYGGSTLHVVRGGLERLVSLGLADELQQGVDKAIAYDAIVSRFYPDLLASRRNYDVAAGVNSYGERRIGVLEQSWRAGGASGAEIAAFEALARDPGRSAVTCMTMEIYGEVDAAPDGSIIYYSGVDPVAGPMTKYAMELE</sequence>
<organism evidence="1 2">
    <name type="scientific">Sphingomonas sanxanigenens</name>
    <dbReference type="NCBI Taxonomy" id="397260"/>
    <lineage>
        <taxon>Bacteria</taxon>
        <taxon>Pseudomonadati</taxon>
        <taxon>Pseudomonadota</taxon>
        <taxon>Alphaproteobacteria</taxon>
        <taxon>Sphingomonadales</taxon>
        <taxon>Sphingomonadaceae</taxon>
        <taxon>Sphingomonas</taxon>
    </lineage>
</organism>
<dbReference type="SUPFAM" id="SSF56059">
    <property type="entry name" value="Glutathione synthetase ATP-binding domain-like"/>
    <property type="match status" value="1"/>
</dbReference>
<name>A0A2W5BZJ9_9SPHN</name>
<proteinExistence type="predicted"/>